<evidence type="ECO:0000313" key="7">
    <source>
        <dbReference type="EMBL" id="TDH64703.1"/>
    </source>
</evidence>
<dbReference type="InterPro" id="IPR016064">
    <property type="entry name" value="NAD/diacylglycerol_kinase_sf"/>
</dbReference>
<proteinExistence type="inferred from homology"/>
<dbReference type="GO" id="GO:0005737">
    <property type="term" value="C:cytoplasm"/>
    <property type="evidence" value="ECO:0007669"/>
    <property type="project" value="UniProtKB-SubCell"/>
</dbReference>
<feature type="binding site" evidence="6">
    <location>
        <begin position="45"/>
        <end position="46"/>
    </location>
    <ligand>
        <name>NAD(+)</name>
        <dbReference type="ChEBI" id="CHEBI:57540"/>
    </ligand>
</feature>
<feature type="binding site" evidence="6">
    <location>
        <position position="145"/>
    </location>
    <ligand>
        <name>NAD(+)</name>
        <dbReference type="ChEBI" id="CHEBI:57540"/>
    </ligand>
</feature>
<accession>A0A4R5QNM0</accession>
<evidence type="ECO:0000256" key="1">
    <source>
        <dbReference type="ARBA" id="ARBA00022679"/>
    </source>
</evidence>
<comment type="caution">
    <text evidence="7">The sequence shown here is derived from an EMBL/GenBank/DDBJ whole genome shotgun (WGS) entry which is preliminary data.</text>
</comment>
<dbReference type="Proteomes" id="UP000295096">
    <property type="component" value="Unassembled WGS sequence"/>
</dbReference>
<feature type="binding site" evidence="6">
    <location>
        <begin position="115"/>
        <end position="116"/>
    </location>
    <ligand>
        <name>NAD(+)</name>
        <dbReference type="ChEBI" id="CHEBI:57540"/>
    </ligand>
</feature>
<comment type="subcellular location">
    <subcellularLocation>
        <location evidence="6">Cytoplasm</location>
    </subcellularLocation>
</comment>
<keyword evidence="1 6" id="KW-0808">Transferase</keyword>
<comment type="catalytic activity">
    <reaction evidence="5 6">
        <text>NAD(+) + ATP = ADP + NADP(+) + H(+)</text>
        <dbReference type="Rhea" id="RHEA:18629"/>
        <dbReference type="ChEBI" id="CHEBI:15378"/>
        <dbReference type="ChEBI" id="CHEBI:30616"/>
        <dbReference type="ChEBI" id="CHEBI:57540"/>
        <dbReference type="ChEBI" id="CHEBI:58349"/>
        <dbReference type="ChEBI" id="CHEBI:456216"/>
        <dbReference type="EC" id="2.7.1.23"/>
    </reaction>
</comment>
<dbReference type="GO" id="GO:0051287">
    <property type="term" value="F:NAD binding"/>
    <property type="evidence" value="ECO:0007669"/>
    <property type="project" value="UniProtKB-ARBA"/>
</dbReference>
<keyword evidence="4 6" id="KW-0520">NAD</keyword>
<comment type="similarity">
    <text evidence="6">Belongs to the NAD kinase family.</text>
</comment>
<dbReference type="Gene3D" id="3.40.50.10330">
    <property type="entry name" value="Probable inorganic polyphosphate/atp-NAD kinase, domain 1"/>
    <property type="match status" value="1"/>
</dbReference>
<sequence>MDVRGRIAFHAAATEVASAARARLVARYGEVPTEQAAAIVSLGGDGCMLETQHRWLGRNIPVYGMNCGSVGFLMNDYREDGLEERLADAQAAVLHPLRMRSTAADGSLAEALAINEVSLLRETRQAAKVRILIDGKVRLAELICDGVLVATPAGSTAYNLSAHGPIVPLGANLLPLTPISAFRPRRWRGALLPSDAAVVFEILEAEKRPVAAVADYTEVRDVRRVEVREDRTVSLTLLFDPDHGLSERIIAEQFTV</sequence>
<protein>
    <recommendedName>
        <fullName evidence="6">NAD kinase</fullName>
        <ecNumber evidence="6">2.7.1.23</ecNumber>
    </recommendedName>
    <alternativeName>
        <fullName evidence="6">ATP-dependent NAD kinase</fullName>
    </alternativeName>
</protein>
<dbReference type="GO" id="GO:0019674">
    <property type="term" value="P:NAD+ metabolic process"/>
    <property type="evidence" value="ECO:0007669"/>
    <property type="project" value="InterPro"/>
</dbReference>
<comment type="caution">
    <text evidence="6">Lacks conserved residue(s) required for the propagation of feature annotation.</text>
</comment>
<dbReference type="HAMAP" id="MF_00361">
    <property type="entry name" value="NAD_kinase"/>
    <property type="match status" value="1"/>
</dbReference>
<dbReference type="PANTHER" id="PTHR20275:SF0">
    <property type="entry name" value="NAD KINASE"/>
    <property type="match status" value="1"/>
</dbReference>
<dbReference type="AlphaFoldDB" id="A0A4R5QNM0"/>
<reference evidence="7 8" key="1">
    <citation type="journal article" date="2016" name="J. Microbiol.">
        <title>Dankookia rubra gen. nov., sp. nov., an alphaproteobacterium isolated from sediment of a shallow stream.</title>
        <authorList>
            <person name="Kim W.H."/>
            <person name="Kim D.H."/>
            <person name="Kang K."/>
            <person name="Ahn T.Y."/>
        </authorList>
    </citation>
    <scope>NUCLEOTIDE SEQUENCE [LARGE SCALE GENOMIC DNA]</scope>
    <source>
        <strain evidence="7 8">JCM30602</strain>
    </source>
</reference>
<evidence type="ECO:0000256" key="2">
    <source>
        <dbReference type="ARBA" id="ARBA00022777"/>
    </source>
</evidence>
<organism evidence="7 8">
    <name type="scientific">Dankookia rubra</name>
    <dbReference type="NCBI Taxonomy" id="1442381"/>
    <lineage>
        <taxon>Bacteria</taxon>
        <taxon>Pseudomonadati</taxon>
        <taxon>Pseudomonadota</taxon>
        <taxon>Alphaproteobacteria</taxon>
        <taxon>Acetobacterales</taxon>
        <taxon>Roseomonadaceae</taxon>
        <taxon>Dankookia</taxon>
    </lineage>
</organism>
<evidence type="ECO:0000313" key="8">
    <source>
        <dbReference type="Proteomes" id="UP000295096"/>
    </source>
</evidence>
<dbReference type="NCBIfam" id="NF003406">
    <property type="entry name" value="PRK04761.1"/>
    <property type="match status" value="1"/>
</dbReference>
<evidence type="ECO:0000256" key="4">
    <source>
        <dbReference type="ARBA" id="ARBA00023027"/>
    </source>
</evidence>
<dbReference type="GO" id="GO:0046872">
    <property type="term" value="F:metal ion binding"/>
    <property type="evidence" value="ECO:0007669"/>
    <property type="project" value="UniProtKB-UniRule"/>
</dbReference>
<dbReference type="SUPFAM" id="SSF111331">
    <property type="entry name" value="NAD kinase/diacylglycerol kinase-like"/>
    <property type="match status" value="1"/>
</dbReference>
<dbReference type="EC" id="2.7.1.23" evidence="6"/>
<gene>
    <name evidence="6" type="primary">nadK</name>
    <name evidence="7" type="ORF">E2C06_01610</name>
</gene>
<dbReference type="Gene3D" id="2.60.200.30">
    <property type="entry name" value="Probable inorganic polyphosphate/atp-NAD kinase, domain 2"/>
    <property type="match status" value="1"/>
</dbReference>
<evidence type="ECO:0000256" key="3">
    <source>
        <dbReference type="ARBA" id="ARBA00022857"/>
    </source>
</evidence>
<feature type="active site" description="Proton acceptor" evidence="6">
    <location>
        <position position="45"/>
    </location>
</feature>
<keyword evidence="6" id="KW-0067">ATP-binding</keyword>
<name>A0A4R5QNM0_9PROT</name>
<dbReference type="GO" id="GO:0003951">
    <property type="term" value="F:NAD+ kinase activity"/>
    <property type="evidence" value="ECO:0007669"/>
    <property type="project" value="UniProtKB-UniRule"/>
</dbReference>
<keyword evidence="3 6" id="KW-0521">NADP</keyword>
<dbReference type="Pfam" id="PF01513">
    <property type="entry name" value="NAD_kinase"/>
    <property type="match status" value="1"/>
</dbReference>
<dbReference type="GO" id="GO:0005524">
    <property type="term" value="F:ATP binding"/>
    <property type="evidence" value="ECO:0007669"/>
    <property type="project" value="UniProtKB-KW"/>
</dbReference>
<dbReference type="InterPro" id="IPR017437">
    <property type="entry name" value="ATP-NAD_kinase_PpnK-typ_C"/>
</dbReference>
<feature type="binding site" evidence="6">
    <location>
        <begin position="156"/>
        <end position="161"/>
    </location>
    <ligand>
        <name>NAD(+)</name>
        <dbReference type="ChEBI" id="CHEBI:57540"/>
    </ligand>
</feature>
<dbReference type="PANTHER" id="PTHR20275">
    <property type="entry name" value="NAD KINASE"/>
    <property type="match status" value="1"/>
</dbReference>
<dbReference type="GO" id="GO:0006741">
    <property type="term" value="P:NADP+ biosynthetic process"/>
    <property type="evidence" value="ECO:0007669"/>
    <property type="project" value="UniProtKB-UniRule"/>
</dbReference>
<evidence type="ECO:0000256" key="5">
    <source>
        <dbReference type="ARBA" id="ARBA00047925"/>
    </source>
</evidence>
<keyword evidence="6" id="KW-0963">Cytoplasm</keyword>
<keyword evidence="2 6" id="KW-0418">Kinase</keyword>
<feature type="binding site" evidence="6">
    <location>
        <position position="153"/>
    </location>
    <ligand>
        <name>NAD(+)</name>
        <dbReference type="ChEBI" id="CHEBI:57540"/>
    </ligand>
</feature>
<dbReference type="Pfam" id="PF20143">
    <property type="entry name" value="NAD_kinase_C"/>
    <property type="match status" value="1"/>
</dbReference>
<keyword evidence="6" id="KW-0547">Nucleotide-binding</keyword>
<comment type="function">
    <text evidence="6">Involved in the regulation of the intracellular balance of NAD and NADP, and is a key enzyme in the biosynthesis of NADP. Catalyzes specifically the phosphorylation on 2'-hydroxyl of the adenosine moiety of NAD to yield NADP.</text>
</comment>
<evidence type="ECO:0000256" key="6">
    <source>
        <dbReference type="HAMAP-Rule" id="MF_00361"/>
    </source>
</evidence>
<dbReference type="OrthoDB" id="9774737at2"/>
<dbReference type="InterPro" id="IPR017438">
    <property type="entry name" value="ATP-NAD_kinase_N"/>
</dbReference>
<dbReference type="InterPro" id="IPR002504">
    <property type="entry name" value="NADK"/>
</dbReference>
<dbReference type="EMBL" id="SMSJ01000001">
    <property type="protein sequence ID" value="TDH64703.1"/>
    <property type="molecule type" value="Genomic_DNA"/>
</dbReference>
<comment type="cofactor">
    <cofactor evidence="6">
        <name>a divalent metal cation</name>
        <dbReference type="ChEBI" id="CHEBI:60240"/>
    </cofactor>
</comment>
<keyword evidence="8" id="KW-1185">Reference proteome</keyword>